<name>A0A284VPC6_9EURY</name>
<dbReference type="Proteomes" id="UP000218615">
    <property type="component" value="Unassembled WGS sequence"/>
</dbReference>
<gene>
    <name evidence="1" type="ORF">MNV_220021</name>
</gene>
<organism evidence="1 2">
    <name type="scientific">Candidatus Methanoperedens nitratireducens</name>
    <dbReference type="NCBI Taxonomy" id="1392998"/>
    <lineage>
        <taxon>Archaea</taxon>
        <taxon>Methanobacteriati</taxon>
        <taxon>Methanobacteriota</taxon>
        <taxon>Stenosarchaea group</taxon>
        <taxon>Methanomicrobia</taxon>
        <taxon>Methanosarcinales</taxon>
        <taxon>ANME-2 cluster</taxon>
        <taxon>Candidatus Methanoperedentaceae</taxon>
        <taxon>Candidatus Methanoperedens</taxon>
    </lineage>
</organism>
<evidence type="ECO:0000313" key="2">
    <source>
        <dbReference type="Proteomes" id="UP000218615"/>
    </source>
</evidence>
<evidence type="ECO:0000313" key="1">
    <source>
        <dbReference type="EMBL" id="SNQ61027.1"/>
    </source>
</evidence>
<dbReference type="AlphaFoldDB" id="A0A284VPC6"/>
<dbReference type="EMBL" id="FZMP01000135">
    <property type="protein sequence ID" value="SNQ61027.1"/>
    <property type="molecule type" value="Genomic_DNA"/>
</dbReference>
<reference evidence="2" key="1">
    <citation type="submission" date="2017-06" db="EMBL/GenBank/DDBJ databases">
        <authorList>
            <person name="Cremers G."/>
        </authorList>
    </citation>
    <scope>NUCLEOTIDE SEQUENCE [LARGE SCALE GENOMIC DNA]</scope>
</reference>
<accession>A0A284VPC6</accession>
<sequence length="47" mass="5443">MLKADMSGALILIYQNLKHLKKAILQYNLLPLTDLTEMLRLYVPLEV</sequence>
<protein>
    <submittedName>
        <fullName evidence="1">Uncharacterized protein</fullName>
    </submittedName>
</protein>
<keyword evidence="2" id="KW-1185">Reference proteome</keyword>
<proteinExistence type="predicted"/>